<accession>E6Z029</accession>
<protein>
    <submittedName>
        <fullName evidence="1">Uncharacterized protein</fullName>
    </submittedName>
</protein>
<proteinExistence type="predicted"/>
<organism evidence="1">
    <name type="scientific">Bartonella schoenbuchensis (strain DSM 13525 / NCTC 13165 / R1)</name>
    <dbReference type="NCBI Taxonomy" id="687861"/>
    <lineage>
        <taxon>Bacteria</taxon>
        <taxon>Pseudomonadati</taxon>
        <taxon>Pseudomonadota</taxon>
        <taxon>Alphaproteobacteria</taxon>
        <taxon>Hyphomicrobiales</taxon>
        <taxon>Bartonellaceae</taxon>
        <taxon>Bartonella</taxon>
    </lineage>
</organism>
<sequence length="39" mass="4468">MKLTAQITLHNVETKIAKLICQHYSIPDALKLSYKIQRG</sequence>
<name>E6Z029_BARSR</name>
<reference evidence="1" key="1">
    <citation type="journal article" date="2011" name="PLoS Genet.">
        <title>Parallel evolution of a type IV secretion system in radiating lineages of the host-restricted bacterial pathogen Bartonella.</title>
        <authorList>
            <person name="Engel P."/>
            <person name="Salzburger W."/>
            <person name="Liesch M."/>
            <person name="Chang C.C."/>
            <person name="Maruyama S."/>
            <person name="Lanz C."/>
            <person name="Calteau A."/>
            <person name="Lajus A."/>
            <person name="Medigue C."/>
            <person name="Schuster S.C."/>
            <person name="Dehio C."/>
        </authorList>
    </citation>
    <scope>NUCLEOTIDE SEQUENCE</scope>
    <source>
        <strain evidence="1">R1</strain>
    </source>
</reference>
<dbReference type="AlphaFoldDB" id="E6Z029"/>
<dbReference type="EMBL" id="FN645509">
    <property type="protein sequence ID" value="CBI82467.1"/>
    <property type="molecule type" value="Genomic_DNA"/>
</dbReference>
<evidence type="ECO:0000313" key="1">
    <source>
        <dbReference type="EMBL" id="CBI82467.1"/>
    </source>
</evidence>
<gene>
    <name evidence="1" type="ORF">B11C_40322</name>
</gene>